<organism evidence="2 3">
    <name type="scientific">Strongyloides papillosus</name>
    <name type="common">Intestinal threadworm</name>
    <dbReference type="NCBI Taxonomy" id="174720"/>
    <lineage>
        <taxon>Eukaryota</taxon>
        <taxon>Metazoa</taxon>
        <taxon>Ecdysozoa</taxon>
        <taxon>Nematoda</taxon>
        <taxon>Chromadorea</taxon>
        <taxon>Rhabditida</taxon>
        <taxon>Tylenchina</taxon>
        <taxon>Panagrolaimomorpha</taxon>
        <taxon>Strongyloidoidea</taxon>
        <taxon>Strongyloididae</taxon>
        <taxon>Strongyloides</taxon>
    </lineage>
</organism>
<keyword evidence="1" id="KW-0812">Transmembrane</keyword>
<dbReference type="Proteomes" id="UP000046392">
    <property type="component" value="Unplaced"/>
</dbReference>
<reference evidence="3" key="1">
    <citation type="submission" date="2017-02" db="UniProtKB">
        <authorList>
            <consortium name="WormBaseParasite"/>
        </authorList>
    </citation>
    <scope>IDENTIFICATION</scope>
</reference>
<name>A0A0N5CCB7_STREA</name>
<keyword evidence="2" id="KW-1185">Reference proteome</keyword>
<feature type="transmembrane region" description="Helical" evidence="1">
    <location>
        <begin position="80"/>
        <end position="100"/>
    </location>
</feature>
<keyword evidence="1" id="KW-1133">Transmembrane helix</keyword>
<evidence type="ECO:0000313" key="3">
    <source>
        <dbReference type="WBParaSite" id="SPAL_0001552700.1"/>
    </source>
</evidence>
<accession>A0A0N5CCB7</accession>
<dbReference type="AlphaFoldDB" id="A0A0N5CCB7"/>
<keyword evidence="1" id="KW-0472">Membrane</keyword>
<dbReference type="WBParaSite" id="SPAL_0001552700.1">
    <property type="protein sequence ID" value="SPAL_0001552700.1"/>
    <property type="gene ID" value="SPAL_0001552700"/>
</dbReference>
<evidence type="ECO:0000313" key="2">
    <source>
        <dbReference type="Proteomes" id="UP000046392"/>
    </source>
</evidence>
<feature type="transmembrane region" description="Helical" evidence="1">
    <location>
        <begin position="50"/>
        <end position="68"/>
    </location>
</feature>
<proteinExistence type="predicted"/>
<protein>
    <submittedName>
        <fullName evidence="3">7TM_GPCR_Srx domain-containing protein</fullName>
    </submittedName>
</protein>
<sequence length="153" mass="17608">MLLYDSFTGTIESSFFKISIRTCLKCECICDAFLCLCNILFASLPQNVKIGYGIILLFRVTVSILSLINKKKVYITLHQFIEMFNINFCFFAILIDQFTITKLFFNCSDILLSILKLSFDEKVKNYYTNSIQGLTTISKSVVLKYDQSKESYA</sequence>
<evidence type="ECO:0000256" key="1">
    <source>
        <dbReference type="SAM" id="Phobius"/>
    </source>
</evidence>